<proteinExistence type="predicted"/>
<dbReference type="Proteomes" id="UP001215598">
    <property type="component" value="Unassembled WGS sequence"/>
</dbReference>
<name>A0AAD7HD36_9AGAR</name>
<sequence>MDTDIGPQAVGPITEFGRRYSHFDIWIFRPAHLLLILIMIFDTFDTRLRHCPLPSSSNVLNPISLLLPLCFDRVLFKQWLDGINRANELWTDVPHVLNLNHPSRNTSALDDVGWQITPQENGTFLSQSEVDKHAKKMTCGLEVEEHFWPIRSQIYHGKLHPCKNTRAFLVTQARKSRQSVVLSRLTGELPSSNAERSSCLLSFLIESQRRDESLWQIALEIQAKDHPDFKDAIWKDRITIVIVVYEILLAKIDLDHMKKLPLEKATVQFILNVLQDAIATHADLSHLLRGGIPFEMWIGSRLTSTLAA</sequence>
<gene>
    <name evidence="1" type="ORF">B0H16DRAFT_1740270</name>
</gene>
<accession>A0AAD7HD36</accession>
<protein>
    <submittedName>
        <fullName evidence="1">Uncharacterized protein</fullName>
    </submittedName>
</protein>
<evidence type="ECO:0000313" key="2">
    <source>
        <dbReference type="Proteomes" id="UP001215598"/>
    </source>
</evidence>
<dbReference type="EMBL" id="JARKIB010000270">
    <property type="protein sequence ID" value="KAJ7717956.1"/>
    <property type="molecule type" value="Genomic_DNA"/>
</dbReference>
<dbReference type="AlphaFoldDB" id="A0AAD7HD36"/>
<reference evidence="1" key="1">
    <citation type="submission" date="2023-03" db="EMBL/GenBank/DDBJ databases">
        <title>Massive genome expansion in bonnet fungi (Mycena s.s.) driven by repeated elements and novel gene families across ecological guilds.</title>
        <authorList>
            <consortium name="Lawrence Berkeley National Laboratory"/>
            <person name="Harder C.B."/>
            <person name="Miyauchi S."/>
            <person name="Viragh M."/>
            <person name="Kuo A."/>
            <person name="Thoen E."/>
            <person name="Andreopoulos B."/>
            <person name="Lu D."/>
            <person name="Skrede I."/>
            <person name="Drula E."/>
            <person name="Henrissat B."/>
            <person name="Morin E."/>
            <person name="Kohler A."/>
            <person name="Barry K."/>
            <person name="LaButti K."/>
            <person name="Morin E."/>
            <person name="Salamov A."/>
            <person name="Lipzen A."/>
            <person name="Mereny Z."/>
            <person name="Hegedus B."/>
            <person name="Baldrian P."/>
            <person name="Stursova M."/>
            <person name="Weitz H."/>
            <person name="Taylor A."/>
            <person name="Grigoriev I.V."/>
            <person name="Nagy L.G."/>
            <person name="Martin F."/>
            <person name="Kauserud H."/>
        </authorList>
    </citation>
    <scope>NUCLEOTIDE SEQUENCE</scope>
    <source>
        <strain evidence="1">CBHHK182m</strain>
    </source>
</reference>
<organism evidence="1 2">
    <name type="scientific">Mycena metata</name>
    <dbReference type="NCBI Taxonomy" id="1033252"/>
    <lineage>
        <taxon>Eukaryota</taxon>
        <taxon>Fungi</taxon>
        <taxon>Dikarya</taxon>
        <taxon>Basidiomycota</taxon>
        <taxon>Agaricomycotina</taxon>
        <taxon>Agaricomycetes</taxon>
        <taxon>Agaricomycetidae</taxon>
        <taxon>Agaricales</taxon>
        <taxon>Marasmiineae</taxon>
        <taxon>Mycenaceae</taxon>
        <taxon>Mycena</taxon>
    </lineage>
</organism>
<keyword evidence="2" id="KW-1185">Reference proteome</keyword>
<evidence type="ECO:0000313" key="1">
    <source>
        <dbReference type="EMBL" id="KAJ7717956.1"/>
    </source>
</evidence>
<comment type="caution">
    <text evidence="1">The sequence shown here is derived from an EMBL/GenBank/DDBJ whole genome shotgun (WGS) entry which is preliminary data.</text>
</comment>